<evidence type="ECO:0000313" key="1">
    <source>
        <dbReference type="EMBL" id="MCZ4244976.1"/>
    </source>
</evidence>
<accession>A0ABT4LAT2</accession>
<gene>
    <name evidence="1" type="ORF">O0955_13265</name>
</gene>
<reference evidence="1" key="1">
    <citation type="submission" date="2022-12" db="EMBL/GenBank/DDBJ databases">
        <title>Genome sequence of HCMS5-2.</title>
        <authorList>
            <person name="Woo H."/>
        </authorList>
    </citation>
    <scope>NUCLEOTIDE SEQUENCE</scope>
    <source>
        <strain evidence="1">HCMS5-2</strain>
    </source>
</reference>
<dbReference type="RefSeq" id="WP_269428029.1">
    <property type="nucleotide sequence ID" value="NZ_JAPWGM010000004.1"/>
</dbReference>
<sequence length="105" mass="11737">MVEFRPHILKWTETTEATQDHETGYIIPGASGIQLQIPCRFHLSSNGSAKTFRNEDFTEVKQVGTIRVDAGQNIPDVGMQIIVEGHFEGTVKAVYKGQLSHRIEV</sequence>
<comment type="caution">
    <text evidence="1">The sequence shown here is derived from an EMBL/GenBank/DDBJ whole genome shotgun (WGS) entry which is preliminary data.</text>
</comment>
<evidence type="ECO:0000313" key="2">
    <source>
        <dbReference type="Proteomes" id="UP001144347"/>
    </source>
</evidence>
<dbReference type="Proteomes" id="UP001144347">
    <property type="component" value="Unassembled WGS sequence"/>
</dbReference>
<organism evidence="1 2">
    <name type="scientific">Pedobacter punctiformis</name>
    <dbReference type="NCBI Taxonomy" id="3004097"/>
    <lineage>
        <taxon>Bacteria</taxon>
        <taxon>Pseudomonadati</taxon>
        <taxon>Bacteroidota</taxon>
        <taxon>Sphingobacteriia</taxon>
        <taxon>Sphingobacteriales</taxon>
        <taxon>Sphingobacteriaceae</taxon>
        <taxon>Pedobacter</taxon>
    </lineage>
</organism>
<keyword evidence="2" id="KW-1185">Reference proteome</keyword>
<proteinExistence type="predicted"/>
<protein>
    <submittedName>
        <fullName evidence="1">Uncharacterized protein</fullName>
    </submittedName>
</protein>
<name>A0ABT4LAT2_9SPHI</name>
<dbReference type="EMBL" id="JAPWGM010000004">
    <property type="protein sequence ID" value="MCZ4244976.1"/>
    <property type="molecule type" value="Genomic_DNA"/>
</dbReference>